<dbReference type="InterPro" id="IPR024602">
    <property type="entry name" value="COG_su2_N"/>
</dbReference>
<evidence type="ECO:0000259" key="10">
    <source>
        <dbReference type="Pfam" id="PF06148"/>
    </source>
</evidence>
<dbReference type="GO" id="GO:0015031">
    <property type="term" value="P:protein transport"/>
    <property type="evidence" value="ECO:0007669"/>
    <property type="project" value="UniProtKB-KW"/>
</dbReference>
<dbReference type="InterPro" id="IPR024603">
    <property type="entry name" value="COG_complex_COG2_C"/>
</dbReference>
<evidence type="ECO:0000256" key="2">
    <source>
        <dbReference type="ARBA" id="ARBA00007603"/>
    </source>
</evidence>
<dbReference type="GO" id="GO:0000139">
    <property type="term" value="C:Golgi membrane"/>
    <property type="evidence" value="ECO:0007669"/>
    <property type="project" value="UniProtKB-SubCell"/>
</dbReference>
<dbReference type="InterPro" id="IPR009316">
    <property type="entry name" value="COG2"/>
</dbReference>
<dbReference type="Pfam" id="PF12022">
    <property type="entry name" value="COG2_C"/>
    <property type="match status" value="1"/>
</dbReference>
<feature type="domain" description="COG complex component COG2 C-terminal" evidence="11">
    <location>
        <begin position="481"/>
        <end position="795"/>
    </location>
</feature>
<evidence type="ECO:0000256" key="7">
    <source>
        <dbReference type="ARBA" id="ARBA00023136"/>
    </source>
</evidence>
<comment type="subcellular location">
    <subcellularLocation>
        <location evidence="1">Golgi apparatus membrane</location>
        <topology evidence="1">Peripheral membrane protein</topology>
    </subcellularLocation>
</comment>
<name>A0A4E0R0C0_FASHE</name>
<protein>
    <recommendedName>
        <fullName evidence="3">Conserved oligomeric Golgi complex subunit 2</fullName>
    </recommendedName>
    <alternativeName>
        <fullName evidence="8">Component of oligomeric Golgi complex 2</fullName>
    </alternativeName>
</protein>
<feature type="compositionally biased region" description="Low complexity" evidence="9">
    <location>
        <begin position="769"/>
        <end position="781"/>
    </location>
</feature>
<sequence>MLISESDQPSIVASGVIMSDINPDIILQKSHTQLLEDTFDIAPIGLKFCFDRECFLNDDFMSDEFILTQDARGTSLEQMRDSLLQYSNILKSSLVELINQDYADFVNLSTNLVGLDKAIDTIATPLTNLESSVQDVLSQLSSVETQLSSRLEERQRIREKKELLNSLQTMEGCVSRLECWLSSTTEDPTLSGHYPANNSHNAIRLETKINRTCLVDENKIPIDADLDVGDVTDWPAEFYADCSLHEDPGQRNDRVANEFIKLQFLEKKCQKHPVSLSLKPRIQWITSVLYELLEDRLRSAFEVVQLTCTAERPIVSKQAGAKLRQVLSTYLVIDRLSDVIDLYRRDVLRPKLAQIFVAKSELVSKGSDTVEVVHLLDEMYTAALQVLDRQLGILCQLRFQCSSETYDPLAEFDCVVDGFWPETVDLLCSNLAEMFAPGDPDRFYALYTSSLRFLDTLESKLTSPKAVRELRSQASYSKFMNKWSLPVYFQIRFQDIASHVEDEMSRGLNLASSSSNGCLLTVTQVVIAQLERCWQDGIYIVCLRHRFWKLTLQLLSRYRSFVTRQISLHQSPTDPNATPIPSAQSLKPVLYLLVDCFQLTAYVRMTLLSHIAAKLGPVDAPVSVSQSTSNPASTWITECLEEMCENIIQANKPLQCAIVDQILHICLNFSRQILDVPRQYRRTNRTLPTTPSAYVSAMVSPLSDLGQLCERAVINSPNSTTALEQMISRAVIQLSVAYQSQLNELLSSVKKTEDSLRKLREARLGANRTSQTSTNTSSGTYSDDDKIRHQLYLDACGFRDKSNRLWGVDKEAIEKLEETVKMVETATHEAGLNCP</sequence>
<comment type="similarity">
    <text evidence="2">Belongs to the COG2 family.</text>
</comment>
<evidence type="ECO:0000313" key="13">
    <source>
        <dbReference type="Proteomes" id="UP000230066"/>
    </source>
</evidence>
<keyword evidence="5" id="KW-0653">Protein transport</keyword>
<evidence type="ECO:0000259" key="11">
    <source>
        <dbReference type="Pfam" id="PF12022"/>
    </source>
</evidence>
<evidence type="ECO:0000256" key="1">
    <source>
        <dbReference type="ARBA" id="ARBA00004395"/>
    </source>
</evidence>
<evidence type="ECO:0000256" key="3">
    <source>
        <dbReference type="ARBA" id="ARBA00020977"/>
    </source>
</evidence>
<dbReference type="EMBL" id="JXXN02004300">
    <property type="protein sequence ID" value="THD20703.1"/>
    <property type="molecule type" value="Genomic_DNA"/>
</dbReference>
<keyword evidence="6" id="KW-0333">Golgi apparatus</keyword>
<evidence type="ECO:0000256" key="8">
    <source>
        <dbReference type="ARBA" id="ARBA00031344"/>
    </source>
</evidence>
<evidence type="ECO:0000256" key="4">
    <source>
        <dbReference type="ARBA" id="ARBA00022448"/>
    </source>
</evidence>
<dbReference type="PANTHER" id="PTHR12961:SF0">
    <property type="entry name" value="CONSERVED OLIGOMERIC GOLGI COMPLEX SUBUNIT 2"/>
    <property type="match status" value="1"/>
</dbReference>
<keyword evidence="13" id="KW-1185">Reference proteome</keyword>
<dbReference type="Proteomes" id="UP000230066">
    <property type="component" value="Unassembled WGS sequence"/>
</dbReference>
<proteinExistence type="inferred from homology"/>
<dbReference type="AlphaFoldDB" id="A0A4E0R0C0"/>
<dbReference type="GO" id="GO:0006891">
    <property type="term" value="P:intra-Golgi vesicle-mediated transport"/>
    <property type="evidence" value="ECO:0007669"/>
    <property type="project" value="TreeGrafter"/>
</dbReference>
<feature type="domain" description="Conserved oligomeric Golgi complex subunit 2 N-terminal" evidence="10">
    <location>
        <begin position="49"/>
        <end position="122"/>
    </location>
</feature>
<evidence type="ECO:0000256" key="6">
    <source>
        <dbReference type="ARBA" id="ARBA00023034"/>
    </source>
</evidence>
<keyword evidence="7" id="KW-0472">Membrane</keyword>
<evidence type="ECO:0000313" key="12">
    <source>
        <dbReference type="EMBL" id="THD20703.1"/>
    </source>
</evidence>
<accession>A0A4E0R0C0</accession>
<evidence type="ECO:0000256" key="5">
    <source>
        <dbReference type="ARBA" id="ARBA00022927"/>
    </source>
</evidence>
<reference evidence="12" key="1">
    <citation type="submission" date="2019-03" db="EMBL/GenBank/DDBJ databases">
        <title>Improved annotation for the trematode Fasciola hepatica.</title>
        <authorList>
            <person name="Choi Y.-J."/>
            <person name="Martin J."/>
            <person name="Mitreva M."/>
        </authorList>
    </citation>
    <scope>NUCLEOTIDE SEQUENCE [LARGE SCALE GENOMIC DNA]</scope>
</reference>
<gene>
    <name evidence="12" type="ORF">D915_008582</name>
</gene>
<evidence type="ECO:0000256" key="9">
    <source>
        <dbReference type="SAM" id="MobiDB-lite"/>
    </source>
</evidence>
<dbReference type="Pfam" id="PF06148">
    <property type="entry name" value="COG2_N"/>
    <property type="match status" value="1"/>
</dbReference>
<dbReference type="GO" id="GO:0007030">
    <property type="term" value="P:Golgi organization"/>
    <property type="evidence" value="ECO:0007669"/>
    <property type="project" value="InterPro"/>
</dbReference>
<dbReference type="GO" id="GO:0017119">
    <property type="term" value="C:Golgi transport complex"/>
    <property type="evidence" value="ECO:0007669"/>
    <property type="project" value="TreeGrafter"/>
</dbReference>
<dbReference type="PANTHER" id="PTHR12961">
    <property type="entry name" value="CONSERVED OLIGOMERIC GOLGI COMPLEX COMPONENT 2"/>
    <property type="match status" value="1"/>
</dbReference>
<keyword evidence="4" id="KW-0813">Transport</keyword>
<comment type="caution">
    <text evidence="12">The sequence shown here is derived from an EMBL/GenBank/DDBJ whole genome shotgun (WGS) entry which is preliminary data.</text>
</comment>
<organism evidence="12 13">
    <name type="scientific">Fasciola hepatica</name>
    <name type="common">Liver fluke</name>
    <dbReference type="NCBI Taxonomy" id="6192"/>
    <lineage>
        <taxon>Eukaryota</taxon>
        <taxon>Metazoa</taxon>
        <taxon>Spiralia</taxon>
        <taxon>Lophotrochozoa</taxon>
        <taxon>Platyhelminthes</taxon>
        <taxon>Trematoda</taxon>
        <taxon>Digenea</taxon>
        <taxon>Plagiorchiida</taxon>
        <taxon>Echinostomata</taxon>
        <taxon>Echinostomatoidea</taxon>
        <taxon>Fasciolidae</taxon>
        <taxon>Fasciola</taxon>
    </lineage>
</organism>
<feature type="region of interest" description="Disordered" evidence="9">
    <location>
        <begin position="763"/>
        <end position="782"/>
    </location>
</feature>